<dbReference type="Gene3D" id="3.30.230.30">
    <property type="entry name" value="Impact, N-terminal domain"/>
    <property type="match status" value="1"/>
</dbReference>
<dbReference type="GO" id="GO:0006446">
    <property type="term" value="P:regulation of translational initiation"/>
    <property type="evidence" value="ECO:0007669"/>
    <property type="project" value="TreeGrafter"/>
</dbReference>
<dbReference type="SUPFAM" id="SSF54211">
    <property type="entry name" value="Ribosomal protein S5 domain 2-like"/>
    <property type="match status" value="1"/>
</dbReference>
<evidence type="ECO:0000259" key="2">
    <source>
        <dbReference type="Pfam" id="PF01205"/>
    </source>
</evidence>
<dbReference type="InterPro" id="IPR001498">
    <property type="entry name" value="Impact_N"/>
</dbReference>
<dbReference type="InterPro" id="IPR020568">
    <property type="entry name" value="Ribosomal_Su5_D2-typ_SF"/>
</dbReference>
<dbReference type="Pfam" id="PF01205">
    <property type="entry name" value="Impact_N"/>
    <property type="match status" value="1"/>
</dbReference>
<reference evidence="3" key="1">
    <citation type="submission" date="2018-06" db="EMBL/GenBank/DDBJ databases">
        <authorList>
            <person name="Zhirakovskaya E."/>
        </authorList>
    </citation>
    <scope>NUCLEOTIDE SEQUENCE</scope>
</reference>
<comment type="similarity">
    <text evidence="1">Belongs to the IMPACT family.</text>
</comment>
<evidence type="ECO:0000313" key="3">
    <source>
        <dbReference type="EMBL" id="VAX26278.1"/>
    </source>
</evidence>
<organism evidence="3">
    <name type="scientific">hydrothermal vent metagenome</name>
    <dbReference type="NCBI Taxonomy" id="652676"/>
    <lineage>
        <taxon>unclassified sequences</taxon>
        <taxon>metagenomes</taxon>
        <taxon>ecological metagenomes</taxon>
    </lineage>
</organism>
<evidence type="ECO:0000256" key="1">
    <source>
        <dbReference type="ARBA" id="ARBA00007665"/>
    </source>
</evidence>
<feature type="non-terminal residue" evidence="3">
    <location>
        <position position="1"/>
    </location>
</feature>
<dbReference type="PANTHER" id="PTHR16301">
    <property type="entry name" value="IMPACT-RELATED"/>
    <property type="match status" value="1"/>
</dbReference>
<dbReference type="AlphaFoldDB" id="A0A3B1CQK5"/>
<dbReference type="InterPro" id="IPR023582">
    <property type="entry name" value="Impact"/>
</dbReference>
<proteinExistence type="inferred from homology"/>
<dbReference type="PANTHER" id="PTHR16301:SF20">
    <property type="entry name" value="IMPACT FAMILY MEMBER YIGZ"/>
    <property type="match status" value="1"/>
</dbReference>
<feature type="domain" description="Impact N-terminal" evidence="2">
    <location>
        <begin position="25"/>
        <end position="128"/>
    </location>
</feature>
<dbReference type="EMBL" id="UOGD01000328">
    <property type="protein sequence ID" value="VAX26278.1"/>
    <property type="molecule type" value="Genomic_DNA"/>
</dbReference>
<dbReference type="GO" id="GO:0005737">
    <property type="term" value="C:cytoplasm"/>
    <property type="evidence" value="ECO:0007669"/>
    <property type="project" value="TreeGrafter"/>
</dbReference>
<sequence>KLHYMNYPDLINTTQQKAKSEFKEKGSLFIGQIFPIQNSEEAENILSETRKKYYDASHNCYAYKLIDREEIKYSDDGEPNGTAGIRILNAINHYRLSNVLIISTRYFGGTKLGVGPLGKAYYNSAVSAIEISSIITRVNFSEILIEFDYDMTSHVHHFLNQSGAKNIKNLFDEIPKIQCHIKPENLQKLIDELTLVSKGRINITILNENIYL</sequence>
<protein>
    <submittedName>
        <fullName evidence="3">FIG000605: protein co-occurring with transport systems (COG1739)</fullName>
    </submittedName>
</protein>
<gene>
    <name evidence="3" type="ORF">MNBD_IGNAVI01-3022</name>
</gene>
<dbReference type="InterPro" id="IPR036956">
    <property type="entry name" value="Impact_N_sf"/>
</dbReference>
<accession>A0A3B1CQK5</accession>
<name>A0A3B1CQK5_9ZZZZ</name>